<dbReference type="SMART" id="SM00421">
    <property type="entry name" value="HTH_LUXR"/>
    <property type="match status" value="1"/>
</dbReference>
<dbReference type="PANTHER" id="PTHR34293">
    <property type="entry name" value="HTH-TYPE TRANSCRIPTIONAL REGULATOR TRMBL2"/>
    <property type="match status" value="1"/>
</dbReference>
<evidence type="ECO:0000313" key="2">
    <source>
        <dbReference type="EMBL" id="GAA3015959.1"/>
    </source>
</evidence>
<evidence type="ECO:0000259" key="1">
    <source>
        <dbReference type="PROSITE" id="PS50043"/>
    </source>
</evidence>
<dbReference type="PANTHER" id="PTHR34293:SF1">
    <property type="entry name" value="HTH-TYPE TRANSCRIPTIONAL REGULATOR TRMBL2"/>
    <property type="match status" value="1"/>
</dbReference>
<dbReference type="Proteomes" id="UP001499930">
    <property type="component" value="Unassembled WGS sequence"/>
</dbReference>
<name>A0ABP6KKU1_9ACTN</name>
<dbReference type="InterPro" id="IPR036388">
    <property type="entry name" value="WH-like_DNA-bd_sf"/>
</dbReference>
<dbReference type="InterPro" id="IPR016032">
    <property type="entry name" value="Sig_transdc_resp-reg_C-effctor"/>
</dbReference>
<dbReference type="InterPro" id="IPR051797">
    <property type="entry name" value="TrmB-like"/>
</dbReference>
<dbReference type="RefSeq" id="WP_344898393.1">
    <property type="nucleotide sequence ID" value="NZ_BAAAWD010000012.1"/>
</dbReference>
<sequence length="353" mass="38863">MRTDIPAAPPELMDTAVAVYRYAIMCGHVDAGTVASELGMGPAEAAEACENLLDLKLLMEKDTEGTLIPVHPDLALTVLNEPLADEIRRREQAIDVNTRRIQRISEDLARAAARPQGTEGVYLVSDPAEVQREIDAASLRCTREVVVMRPGGWKREGRRADAVSTEASMFKRGITRRMLFQHTTRASLGMRSYVARTAEHGGLVRTTSESLERMFVFDRQLAFIPTDPQGDAPSGAAMITHPVVVDFLYRGFERAWAGAMPFEGRDVSYDEVSADIKLSLLRMMASGLKDEVIANRLGMAARTCRRHMSAIMDELGATSRFQAGIKIAQMGVLSPEYALDAARDGRDDAHPSW</sequence>
<dbReference type="CDD" id="cd06170">
    <property type="entry name" value="LuxR_C_like"/>
    <property type="match status" value="1"/>
</dbReference>
<accession>A0ABP6KKU1</accession>
<proteinExistence type="predicted"/>
<gene>
    <name evidence="2" type="ORF">GCM10017559_44440</name>
</gene>
<feature type="domain" description="HTH luxR-type" evidence="1">
    <location>
        <begin position="271"/>
        <end position="331"/>
    </location>
</feature>
<keyword evidence="3" id="KW-1185">Reference proteome</keyword>
<organism evidence="2 3">
    <name type="scientific">Streptosporangium longisporum</name>
    <dbReference type="NCBI Taxonomy" id="46187"/>
    <lineage>
        <taxon>Bacteria</taxon>
        <taxon>Bacillati</taxon>
        <taxon>Actinomycetota</taxon>
        <taxon>Actinomycetes</taxon>
        <taxon>Streptosporangiales</taxon>
        <taxon>Streptosporangiaceae</taxon>
        <taxon>Streptosporangium</taxon>
    </lineage>
</organism>
<reference evidence="3" key="1">
    <citation type="journal article" date="2019" name="Int. J. Syst. Evol. Microbiol.">
        <title>The Global Catalogue of Microorganisms (GCM) 10K type strain sequencing project: providing services to taxonomists for standard genome sequencing and annotation.</title>
        <authorList>
            <consortium name="The Broad Institute Genomics Platform"/>
            <consortium name="The Broad Institute Genome Sequencing Center for Infectious Disease"/>
            <person name="Wu L."/>
            <person name="Ma J."/>
        </authorList>
    </citation>
    <scope>NUCLEOTIDE SEQUENCE [LARGE SCALE GENOMIC DNA]</scope>
    <source>
        <strain evidence="3">JCM 3106</strain>
    </source>
</reference>
<evidence type="ECO:0000313" key="3">
    <source>
        <dbReference type="Proteomes" id="UP001499930"/>
    </source>
</evidence>
<dbReference type="PROSITE" id="PS50043">
    <property type="entry name" value="HTH_LUXR_2"/>
    <property type="match status" value="1"/>
</dbReference>
<dbReference type="SUPFAM" id="SSF46894">
    <property type="entry name" value="C-terminal effector domain of the bipartite response regulators"/>
    <property type="match status" value="1"/>
</dbReference>
<comment type="caution">
    <text evidence="2">The sequence shown here is derived from an EMBL/GenBank/DDBJ whole genome shotgun (WGS) entry which is preliminary data.</text>
</comment>
<protein>
    <submittedName>
        <fullName evidence="2">LuxR C-terminal-related transcriptional regulator</fullName>
    </submittedName>
</protein>
<dbReference type="EMBL" id="BAAAWD010000012">
    <property type="protein sequence ID" value="GAA3015959.1"/>
    <property type="molecule type" value="Genomic_DNA"/>
</dbReference>
<dbReference type="Pfam" id="PF00196">
    <property type="entry name" value="GerE"/>
    <property type="match status" value="1"/>
</dbReference>
<dbReference type="Gene3D" id="1.10.10.10">
    <property type="entry name" value="Winged helix-like DNA-binding domain superfamily/Winged helix DNA-binding domain"/>
    <property type="match status" value="1"/>
</dbReference>
<dbReference type="InterPro" id="IPR000792">
    <property type="entry name" value="Tscrpt_reg_LuxR_C"/>
</dbReference>